<dbReference type="Proteomes" id="UP001293254">
    <property type="component" value="Unassembled WGS sequence"/>
</dbReference>
<comment type="caution">
    <text evidence="1">The sequence shown here is derived from an EMBL/GenBank/DDBJ whole genome shotgun (WGS) entry which is preliminary data.</text>
</comment>
<reference evidence="1" key="1">
    <citation type="submission" date="2020-06" db="EMBL/GenBank/DDBJ databases">
        <authorList>
            <person name="Li T."/>
            <person name="Hu X."/>
            <person name="Zhang T."/>
            <person name="Song X."/>
            <person name="Zhang H."/>
            <person name="Dai N."/>
            <person name="Sheng W."/>
            <person name="Hou X."/>
            <person name="Wei L."/>
        </authorList>
    </citation>
    <scope>NUCLEOTIDE SEQUENCE</scope>
    <source>
        <strain evidence="1">3651</strain>
        <tissue evidence="1">Leaf</tissue>
    </source>
</reference>
<proteinExistence type="predicted"/>
<sequence>MDRCFIRELVCKVESSSIDGGKPTNDAIRAVVVNMNVVFGMKLSYSVGQARMNHLKGHHQTFGWIINRPGVRWIPRPNIVLMIESLWEDIGRPFEYCYHFVMAISYAVTLYNFQKKPSALAYRFDTEPWEELKIIFGVPENEPYYPSDDEVYPEPGDLHEEIVV</sequence>
<evidence type="ECO:0000313" key="1">
    <source>
        <dbReference type="EMBL" id="KAK4428422.1"/>
    </source>
</evidence>
<keyword evidence="2" id="KW-1185">Reference proteome</keyword>
<organism evidence="1 2">
    <name type="scientific">Sesamum alatum</name>
    <dbReference type="NCBI Taxonomy" id="300844"/>
    <lineage>
        <taxon>Eukaryota</taxon>
        <taxon>Viridiplantae</taxon>
        <taxon>Streptophyta</taxon>
        <taxon>Embryophyta</taxon>
        <taxon>Tracheophyta</taxon>
        <taxon>Spermatophyta</taxon>
        <taxon>Magnoliopsida</taxon>
        <taxon>eudicotyledons</taxon>
        <taxon>Gunneridae</taxon>
        <taxon>Pentapetalae</taxon>
        <taxon>asterids</taxon>
        <taxon>lamiids</taxon>
        <taxon>Lamiales</taxon>
        <taxon>Pedaliaceae</taxon>
        <taxon>Sesamum</taxon>
    </lineage>
</organism>
<name>A0AAE1YE33_9LAMI</name>
<dbReference type="AlphaFoldDB" id="A0AAE1YE33"/>
<dbReference type="EMBL" id="JACGWO010000004">
    <property type="protein sequence ID" value="KAK4428422.1"/>
    <property type="molecule type" value="Genomic_DNA"/>
</dbReference>
<evidence type="ECO:0000313" key="2">
    <source>
        <dbReference type="Proteomes" id="UP001293254"/>
    </source>
</evidence>
<accession>A0AAE1YE33</accession>
<reference evidence="1" key="2">
    <citation type="journal article" date="2024" name="Plant">
        <title>Genomic evolution and insights into agronomic trait innovations of Sesamum species.</title>
        <authorList>
            <person name="Miao H."/>
            <person name="Wang L."/>
            <person name="Qu L."/>
            <person name="Liu H."/>
            <person name="Sun Y."/>
            <person name="Le M."/>
            <person name="Wang Q."/>
            <person name="Wei S."/>
            <person name="Zheng Y."/>
            <person name="Lin W."/>
            <person name="Duan Y."/>
            <person name="Cao H."/>
            <person name="Xiong S."/>
            <person name="Wang X."/>
            <person name="Wei L."/>
            <person name="Li C."/>
            <person name="Ma Q."/>
            <person name="Ju M."/>
            <person name="Zhao R."/>
            <person name="Li G."/>
            <person name="Mu C."/>
            <person name="Tian Q."/>
            <person name="Mei H."/>
            <person name="Zhang T."/>
            <person name="Gao T."/>
            <person name="Zhang H."/>
        </authorList>
    </citation>
    <scope>NUCLEOTIDE SEQUENCE</scope>
    <source>
        <strain evidence="1">3651</strain>
    </source>
</reference>
<protein>
    <submittedName>
        <fullName evidence="1">Uncharacterized protein</fullName>
    </submittedName>
</protein>
<gene>
    <name evidence="1" type="ORF">Salat_1141800</name>
</gene>